<gene>
    <name evidence="1" type="ORF">Amon02_000587700</name>
</gene>
<dbReference type="EMBL" id="BSXS01004430">
    <property type="protein sequence ID" value="GME82976.1"/>
    <property type="molecule type" value="Genomic_DNA"/>
</dbReference>
<evidence type="ECO:0000313" key="2">
    <source>
        <dbReference type="Proteomes" id="UP001165064"/>
    </source>
</evidence>
<proteinExistence type="predicted"/>
<keyword evidence="2" id="KW-1185">Reference proteome</keyword>
<protein>
    <submittedName>
        <fullName evidence="1">Unnamed protein product</fullName>
    </submittedName>
</protein>
<reference evidence="1" key="1">
    <citation type="submission" date="2023-04" db="EMBL/GenBank/DDBJ databases">
        <title>Ambrosiozyma monospora NBRC 10751.</title>
        <authorList>
            <person name="Ichikawa N."/>
            <person name="Sato H."/>
            <person name="Tonouchi N."/>
        </authorList>
    </citation>
    <scope>NUCLEOTIDE SEQUENCE</scope>
    <source>
        <strain evidence="1">NBRC 10751</strain>
    </source>
</reference>
<dbReference type="Proteomes" id="UP001165064">
    <property type="component" value="Unassembled WGS sequence"/>
</dbReference>
<name>A0ACB5T804_AMBMO</name>
<organism evidence="1 2">
    <name type="scientific">Ambrosiozyma monospora</name>
    <name type="common">Yeast</name>
    <name type="synonym">Endomycopsis monosporus</name>
    <dbReference type="NCBI Taxonomy" id="43982"/>
    <lineage>
        <taxon>Eukaryota</taxon>
        <taxon>Fungi</taxon>
        <taxon>Dikarya</taxon>
        <taxon>Ascomycota</taxon>
        <taxon>Saccharomycotina</taxon>
        <taxon>Pichiomycetes</taxon>
        <taxon>Pichiales</taxon>
        <taxon>Pichiaceae</taxon>
        <taxon>Ambrosiozyma</taxon>
    </lineage>
</organism>
<sequence length="544" mass="61206">MIKEGICKAVSSLRTTLSSNGCQLCKELGQLFGHHLDSFTVEIFLLALMKLCGARKTMSHQNANCGVIGLILHTNFNSRVMGQIISASQEKNTQPRAYASTWLHIILLKYKDHKHTLENALDNIVKLITRGLADATPTVRESMRKTFWCFFEIFPDQANGIKNKLDPSSTKALDRAKPGHIIAPTSQSSSRLSQRGSGRLSMKEMIVAKRRESQQNNAHSKSSYDEVFQRVTSGSYDRSRPSSRPASRSSSRVGSESKSKIGKAIRVGSTGPGSRVASRSFSATSAHRTASTEIKKPGIPKDTRGHSRQVSKELERAKEKENRQFSETDSTLEIMAKVPALNEVEEKLHSEIDEVTERIKNQSHLYELLASSDRSCQIEGFEYIFKHHSEGLSVKFTSVFDRLSISNPSLFHPMFENPEVFKYLVNYIANDNVIRLACNYSLEHPFKDEQFSMVVSEISTNDMCLSLINTLNLVIDTSSLDDLNLSMQFTKYKLPYMRCCFSLISSLIDTSSRIETFLLGMVKYSKDTYLKNKIVPFNLMFVLA</sequence>
<accession>A0ACB5T804</accession>
<evidence type="ECO:0000313" key="1">
    <source>
        <dbReference type="EMBL" id="GME82976.1"/>
    </source>
</evidence>
<comment type="caution">
    <text evidence="1">The sequence shown here is derived from an EMBL/GenBank/DDBJ whole genome shotgun (WGS) entry which is preliminary data.</text>
</comment>